<keyword evidence="1" id="KW-0732">Signal</keyword>
<protein>
    <submittedName>
        <fullName evidence="2">Uncharacterized protein</fullName>
    </submittedName>
</protein>
<feature type="chain" id="PRO_5009602919" evidence="1">
    <location>
        <begin position="18"/>
        <end position="122"/>
    </location>
</feature>
<dbReference type="EMBL" id="MJBS01000021">
    <property type="protein sequence ID" value="OHF01189.1"/>
    <property type="molecule type" value="Genomic_DNA"/>
</dbReference>
<dbReference type="RefSeq" id="XP_022478331.1">
    <property type="nucleotide sequence ID" value="XM_022615153.1"/>
</dbReference>
<gene>
    <name evidence="2" type="ORF">CORC01_03504</name>
</gene>
<organism evidence="2 3">
    <name type="scientific">Colletotrichum orchidophilum</name>
    <dbReference type="NCBI Taxonomy" id="1209926"/>
    <lineage>
        <taxon>Eukaryota</taxon>
        <taxon>Fungi</taxon>
        <taxon>Dikarya</taxon>
        <taxon>Ascomycota</taxon>
        <taxon>Pezizomycotina</taxon>
        <taxon>Sordariomycetes</taxon>
        <taxon>Hypocreomycetidae</taxon>
        <taxon>Glomerellales</taxon>
        <taxon>Glomerellaceae</taxon>
        <taxon>Colletotrichum</taxon>
    </lineage>
</organism>
<accession>A0A1G4BIC0</accession>
<evidence type="ECO:0000313" key="3">
    <source>
        <dbReference type="Proteomes" id="UP000176998"/>
    </source>
</evidence>
<name>A0A1G4BIC0_9PEZI</name>
<feature type="signal peptide" evidence="1">
    <location>
        <begin position="1"/>
        <end position="17"/>
    </location>
</feature>
<dbReference type="Proteomes" id="UP000176998">
    <property type="component" value="Unassembled WGS sequence"/>
</dbReference>
<keyword evidence="3" id="KW-1185">Reference proteome</keyword>
<evidence type="ECO:0000256" key="1">
    <source>
        <dbReference type="SAM" id="SignalP"/>
    </source>
</evidence>
<evidence type="ECO:0000313" key="2">
    <source>
        <dbReference type="EMBL" id="OHF01189.1"/>
    </source>
</evidence>
<comment type="caution">
    <text evidence="2">The sequence shown here is derived from an EMBL/GenBank/DDBJ whole genome shotgun (WGS) entry which is preliminary data.</text>
</comment>
<dbReference type="GeneID" id="34556663"/>
<reference evidence="2 3" key="1">
    <citation type="submission" date="2016-09" db="EMBL/GenBank/DDBJ databases">
        <authorList>
            <person name="Capua I."/>
            <person name="De Benedictis P."/>
            <person name="Joannis T."/>
            <person name="Lombin L.H."/>
            <person name="Cattoli G."/>
        </authorList>
    </citation>
    <scope>NUCLEOTIDE SEQUENCE [LARGE SCALE GENOMIC DNA]</scope>
    <source>
        <strain evidence="2 3">IMI 309357</strain>
    </source>
</reference>
<sequence>MHAPTVLILALGAFASAQKFIDFPNSLKCQTDGAGKEFANITKIDAQDAVKGPNGNVINNSAADAASGKCVKLSGVPFYAGSVPGKGSIYFAYDKAQDTYYFCSAQGAVDNKSGYPASCTEN</sequence>
<dbReference type="OrthoDB" id="3551791at2759"/>
<dbReference type="AlphaFoldDB" id="A0A1G4BIC0"/>
<proteinExistence type="predicted"/>